<dbReference type="GO" id="GO:0005789">
    <property type="term" value="C:endoplasmic reticulum membrane"/>
    <property type="evidence" value="ECO:0007669"/>
    <property type="project" value="TreeGrafter"/>
</dbReference>
<evidence type="ECO:0000256" key="8">
    <source>
        <dbReference type="ARBA" id="ARBA00023136"/>
    </source>
</evidence>
<name>A0A8S2A7T3_ARAAE</name>
<comment type="subcellular location">
    <subcellularLocation>
        <location evidence="1">Membrane</location>
        <topology evidence="1">Multi-pass membrane protein</topology>
    </subcellularLocation>
</comment>
<accession>A0A8S2A7T3</accession>
<evidence type="ECO:0000313" key="13">
    <source>
        <dbReference type="Proteomes" id="UP000682877"/>
    </source>
</evidence>
<dbReference type="GO" id="GO:0005886">
    <property type="term" value="C:plasma membrane"/>
    <property type="evidence" value="ECO:0007669"/>
    <property type="project" value="TreeGrafter"/>
</dbReference>
<dbReference type="EMBL" id="LR999454">
    <property type="protein sequence ID" value="CAE6035875.1"/>
    <property type="molecule type" value="Genomic_DNA"/>
</dbReference>
<dbReference type="GO" id="GO:0033188">
    <property type="term" value="F:sphingomyelin synthase activity"/>
    <property type="evidence" value="ECO:0007669"/>
    <property type="project" value="TreeGrafter"/>
</dbReference>
<keyword evidence="3" id="KW-0808">Transferase</keyword>
<dbReference type="InterPro" id="IPR025749">
    <property type="entry name" value="Sphingomyelin_synth-like_dom"/>
</dbReference>
<dbReference type="GO" id="GO:0005802">
    <property type="term" value="C:trans-Golgi network"/>
    <property type="evidence" value="ECO:0007669"/>
    <property type="project" value="TreeGrafter"/>
</dbReference>
<evidence type="ECO:0000256" key="3">
    <source>
        <dbReference type="ARBA" id="ARBA00022679"/>
    </source>
</evidence>
<dbReference type="PANTHER" id="PTHR21290">
    <property type="entry name" value="SPHINGOMYELIN SYNTHETASE"/>
    <property type="match status" value="1"/>
</dbReference>
<feature type="transmembrane region" description="Helical" evidence="10">
    <location>
        <begin position="759"/>
        <end position="778"/>
    </location>
</feature>
<feature type="transmembrane region" description="Helical" evidence="10">
    <location>
        <begin position="700"/>
        <end position="722"/>
    </location>
</feature>
<keyword evidence="6 10" id="KW-1133">Transmembrane helix</keyword>
<gene>
    <name evidence="12" type="ORF">AARE701A_LOCUS10793</name>
</gene>
<feature type="compositionally biased region" description="Basic and acidic residues" evidence="9">
    <location>
        <begin position="133"/>
        <end position="148"/>
    </location>
</feature>
<keyword evidence="13" id="KW-1185">Reference proteome</keyword>
<sequence length="967" mass="108772">MVRQQRGSKVYEDRYPLCQGKDESVKHDMLDPPKYLRRSKEDFRGKALSFGVLDWKQFEKWKDTNADGTKEACCSYAETTESSLELDLSTGVVKRLEVDLKSQHLRNQSFSLRSQAFSDAMDAGTVMRMDQKGKRDHQLLSMKQREHQASPSNASELSSCISPGSETFRTVECQDRRRDVEGECSSPVTVVKRNQEKPCLLDQNIPTVSSKKERDPSPNRRFSFSFSQMSRSFSSKESSSSATTLSSVSHASAKSGPLTFTDSVYATHSTRTKPNGHNRTRSGPLLIPKTEKRNIPLQVVASKPSNTRPPTIEKKQCSSRVHALLQFTLRKGINLFQFVVGDNSNNVLAATMKSSDSSTLSYTLYTVNEVKKQSGNWLSRHKNEHPFVHTIIGQMKTVTSTSATDSSIHKSESVLFGVDSTNEELAAIVQTRNTTTIILPSGVHTLPKDSNNAPLPLIERWKSGETCDCGGWDIGCKLRVLSTKSQTFSSFQLFDQERDEPAFKMVSHGDELHSVEFGSSISLLEAFFISLAVTSHQSWCQEEEEEEVVIGDGLLKRETPAKYATNPPVSPIVTYGTDCHNTRTSSTNKNKMTLYIRRESSKLWKRFCSEISTEIGLLAENWKYLLAGLICQYIHGLAAKGVHYIHRPGPTLQDLGFFLLPELGQERSYISETVFTSVFLSFFLWTFHPFILKTKKIYTVLIWCRVLAFLVACQFLRVITFYSTQLPGPNYHCREGSKVSRLPWPKSALEVLEINPHGVMYGCGDLIFSSHMIFTLVFVRTYQKYGTKRFIKLFGWLTAIVQSLLIIASRKHYSVDVVVAWYTVNLVVFCLDKKLPELPDRTAVLLPVISKDRTKEENHKLLNGNGVDPADWRPRAQVNGKIDSNGYLTTSINSTTSDINGKVGCMSDLILGMDPRDRKFVDRAQPILRQADHVLERLLNTTPGSPVAIIQSLRVSLKVLLVDVNKI</sequence>
<dbReference type="GO" id="GO:0045140">
    <property type="term" value="F:inositol phosphoceramide synthase activity"/>
    <property type="evidence" value="ECO:0007669"/>
    <property type="project" value="TreeGrafter"/>
</dbReference>
<feature type="transmembrane region" description="Helical" evidence="10">
    <location>
        <begin position="669"/>
        <end position="688"/>
    </location>
</feature>
<evidence type="ECO:0000256" key="1">
    <source>
        <dbReference type="ARBA" id="ARBA00004141"/>
    </source>
</evidence>
<keyword evidence="4 10" id="KW-0812">Transmembrane</keyword>
<dbReference type="Pfam" id="PF12043">
    <property type="entry name" value="DUF3527"/>
    <property type="match status" value="2"/>
</dbReference>
<dbReference type="AlphaFoldDB" id="A0A8S2A7T3"/>
<dbReference type="GO" id="GO:0000139">
    <property type="term" value="C:Golgi membrane"/>
    <property type="evidence" value="ECO:0007669"/>
    <property type="project" value="TreeGrafter"/>
</dbReference>
<proteinExistence type="inferred from homology"/>
<evidence type="ECO:0000256" key="4">
    <source>
        <dbReference type="ARBA" id="ARBA00022692"/>
    </source>
</evidence>
<comment type="similarity">
    <text evidence="2">Belongs to the sphingomyelin synthase family.</text>
</comment>
<organism evidence="12 13">
    <name type="scientific">Arabidopsis arenosa</name>
    <name type="common">Sand rock-cress</name>
    <name type="synonym">Cardaminopsis arenosa</name>
    <dbReference type="NCBI Taxonomy" id="38785"/>
    <lineage>
        <taxon>Eukaryota</taxon>
        <taxon>Viridiplantae</taxon>
        <taxon>Streptophyta</taxon>
        <taxon>Embryophyta</taxon>
        <taxon>Tracheophyta</taxon>
        <taxon>Spermatophyta</taxon>
        <taxon>Magnoliopsida</taxon>
        <taxon>eudicotyledons</taxon>
        <taxon>Gunneridae</taxon>
        <taxon>Pentapetalae</taxon>
        <taxon>rosids</taxon>
        <taxon>malvids</taxon>
        <taxon>Brassicales</taxon>
        <taxon>Brassicaceae</taxon>
        <taxon>Camelineae</taxon>
        <taxon>Arabidopsis</taxon>
    </lineage>
</organism>
<protein>
    <recommendedName>
        <fullName evidence="11">Sphingomyelin synthase-like domain-containing protein</fullName>
    </recommendedName>
</protein>
<evidence type="ECO:0000256" key="9">
    <source>
        <dbReference type="SAM" id="MobiDB-lite"/>
    </source>
</evidence>
<feature type="domain" description="Sphingomyelin synthase-like" evidence="11">
    <location>
        <begin position="762"/>
        <end position="829"/>
    </location>
</feature>
<dbReference type="InterPro" id="IPR021916">
    <property type="entry name" value="DUF3527"/>
</dbReference>
<dbReference type="InterPro" id="IPR045221">
    <property type="entry name" value="Sphingomyelin_synth-like"/>
</dbReference>
<evidence type="ECO:0000256" key="7">
    <source>
        <dbReference type="ARBA" id="ARBA00023098"/>
    </source>
</evidence>
<evidence type="ECO:0000256" key="6">
    <source>
        <dbReference type="ARBA" id="ARBA00022989"/>
    </source>
</evidence>
<evidence type="ECO:0000259" key="11">
    <source>
        <dbReference type="Pfam" id="PF14360"/>
    </source>
</evidence>
<keyword evidence="5" id="KW-0746">Sphingolipid metabolism</keyword>
<dbReference type="Pfam" id="PF14360">
    <property type="entry name" value="PAP2_C"/>
    <property type="match status" value="1"/>
</dbReference>
<evidence type="ECO:0000256" key="10">
    <source>
        <dbReference type="SAM" id="Phobius"/>
    </source>
</evidence>
<dbReference type="GO" id="GO:0046513">
    <property type="term" value="P:ceramide biosynthetic process"/>
    <property type="evidence" value="ECO:0007669"/>
    <property type="project" value="TreeGrafter"/>
</dbReference>
<feature type="region of interest" description="Disordered" evidence="9">
    <location>
        <begin position="202"/>
        <end position="223"/>
    </location>
</feature>
<dbReference type="Proteomes" id="UP000682877">
    <property type="component" value="Chromosome 4"/>
</dbReference>
<dbReference type="PANTHER" id="PTHR21290:SF53">
    <property type="entry name" value="PHOSPHATIDYLINOSITOL:CERAMIDE INOSITOLPHOSPHOTRANSFERASE 2"/>
    <property type="match status" value="1"/>
</dbReference>
<dbReference type="GO" id="GO:0047493">
    <property type="term" value="F:ceramide cholinephosphotransferase activity"/>
    <property type="evidence" value="ECO:0007669"/>
    <property type="project" value="TreeGrafter"/>
</dbReference>
<reference evidence="12" key="1">
    <citation type="submission" date="2021-01" db="EMBL/GenBank/DDBJ databases">
        <authorList>
            <person name="Bezrukov I."/>
        </authorList>
    </citation>
    <scope>NUCLEOTIDE SEQUENCE</scope>
</reference>
<feature type="compositionally biased region" description="Polar residues" evidence="9">
    <location>
        <begin position="149"/>
        <end position="161"/>
    </location>
</feature>
<keyword evidence="8 10" id="KW-0472">Membrane</keyword>
<evidence type="ECO:0000256" key="2">
    <source>
        <dbReference type="ARBA" id="ARBA00005441"/>
    </source>
</evidence>
<keyword evidence="7" id="KW-0443">Lipid metabolism</keyword>
<evidence type="ECO:0000256" key="5">
    <source>
        <dbReference type="ARBA" id="ARBA00022919"/>
    </source>
</evidence>
<evidence type="ECO:0000313" key="12">
    <source>
        <dbReference type="EMBL" id="CAE6035875.1"/>
    </source>
</evidence>
<feature type="region of interest" description="Disordered" evidence="9">
    <location>
        <begin position="133"/>
        <end position="161"/>
    </location>
</feature>